<feature type="binding site" evidence="16">
    <location>
        <position position="215"/>
    </location>
    <ligand>
        <name>ATP</name>
        <dbReference type="ChEBI" id="CHEBI:30616"/>
        <label>1</label>
    </ligand>
</feature>
<evidence type="ECO:0000256" key="12">
    <source>
        <dbReference type="ARBA" id="ARBA00022975"/>
    </source>
</evidence>
<sequence length="1081" mass="118746">MPKFSHIHKVLVIGSGPIVIGQAAEFDYAGTQACLALKEEGIEVVLVNNNPATIMTDHNIADQVYLEPLTCDSLTAIIEKERPDGILPTLGGQTGLNLAVALSESGALEKYEVELLGTPLDTIQKGEDREIFKSMMKSIDEPVPESITTSSVEEAVRFASTAGYPMIIRPAYTLGGGGGGIANNETELKAIVRNGLHASPISQVQVDQSVKGWKEVEYEVMRDANDTCIIVCNMENIDPVGVHTGDSIVVAPSQTLNDRQYQLLRSTSCKVIRELGVVGGCNIQFALNPESDEYVIIEVNPRVSRSSALASKATGYPIARIAAKLALGYQLDEVINPITGHTYASFEPAIDYIAVKIPRWPFDKFTGADRLLGTQMKATGEVMALARNFPAALNKAVRSLEIGTEYLNWPAHAELDDAAIEQALVHATDERLFIIAEAFRRGYSVEKIHQLTEINKYFLSEMAVMIETENELRSKTWSSLDKQELSRLKYYGYSDRMLADIYEISQQEVHLRCKELGLTPAYKMVDTCAAEFSAETPYFYSSWKENDEVEPIKGDKKIAVLGSGPIRIGQGVEFDYCSVHAAMSLQAQDIKAIVINNNPETVSTDFNTADHLYFEPLTEEDVLHVLEKEEADGVLVQFGGQTAVNLAEGLSKAGMPICGTSLAAIEAVENRDQFYRLLKRLAIPHIPGETVMDRKDAEEIAERIGYPVLLRPSYVIGGRGMAVIQNQEQMVSYMDNLKQEASDSRIFPLLIDRFISGYEVEVDAVCDGEDVLIPGIFEHIEKAGVHSGDSTAVFPAPGLTDQQRNTIAQYTKQISTELALKGIINIQFVISEDRQDLYVLEVNPRASRTVPIASKVTGVPLIDLATRVQMGESLAETEWNTGLHEPVGYYAVKVPVFSTNKLPGVDPFLGPEMKSTGEAIGLGLTVESAMAKAFGWKENNLLKLDCDQQVYLSLGDDFEKLPAEFVALLEKLPVEIWADQATADALESWDIAVSQVLSLAEAGQRCLDNAFALVGDLQHGSVTDGHMQLREDALKTDTLCITSVETLMAYLKASTQIKEQPYAMNQYLLMSEGLNKAKERV</sequence>
<evidence type="ECO:0000256" key="1">
    <source>
        <dbReference type="ARBA" id="ARBA00001936"/>
    </source>
</evidence>
<keyword evidence="9 16" id="KW-0547">Nucleotide-binding</keyword>
<dbReference type="GO" id="GO:0005524">
    <property type="term" value="F:ATP binding"/>
    <property type="evidence" value="ECO:0007669"/>
    <property type="project" value="UniProtKB-UniRule"/>
</dbReference>
<gene>
    <name evidence="16" type="primary">carB</name>
    <name evidence="18" type="ORF">SAMN05216244_3660</name>
</gene>
<dbReference type="EC" id="6.3.5.5" evidence="16"/>
<dbReference type="GO" id="GO:0005737">
    <property type="term" value="C:cytoplasm"/>
    <property type="evidence" value="ECO:0007669"/>
    <property type="project" value="TreeGrafter"/>
</dbReference>
<evidence type="ECO:0000256" key="15">
    <source>
        <dbReference type="ARBA" id="ARBA00048816"/>
    </source>
</evidence>
<dbReference type="OrthoDB" id="9804197at2"/>
<comment type="catalytic activity">
    <reaction evidence="15 16">
        <text>hydrogencarbonate + L-glutamine + 2 ATP + H2O = carbamoyl phosphate + L-glutamate + 2 ADP + phosphate + 2 H(+)</text>
        <dbReference type="Rhea" id="RHEA:18633"/>
        <dbReference type="ChEBI" id="CHEBI:15377"/>
        <dbReference type="ChEBI" id="CHEBI:15378"/>
        <dbReference type="ChEBI" id="CHEBI:17544"/>
        <dbReference type="ChEBI" id="CHEBI:29985"/>
        <dbReference type="ChEBI" id="CHEBI:30616"/>
        <dbReference type="ChEBI" id="CHEBI:43474"/>
        <dbReference type="ChEBI" id="CHEBI:58228"/>
        <dbReference type="ChEBI" id="CHEBI:58359"/>
        <dbReference type="ChEBI" id="CHEBI:456216"/>
        <dbReference type="EC" id="6.3.5.5"/>
    </reaction>
</comment>
<dbReference type="Pfam" id="PF02787">
    <property type="entry name" value="CPSase_L_D3"/>
    <property type="match status" value="1"/>
</dbReference>
<comment type="subunit">
    <text evidence="16">Composed of two chains; the small (or glutamine) chain promotes the hydrolysis of glutamine to ammonia, which is used by the large (or ammonia) chain to synthesize carbamoyl phosphate. Tetramer of heterodimers (alpha,beta)4.</text>
</comment>
<dbReference type="SUPFAM" id="SSF56059">
    <property type="entry name" value="Glutathione synthetase ATP-binding domain-like"/>
    <property type="match status" value="2"/>
</dbReference>
<dbReference type="PROSITE" id="PS00866">
    <property type="entry name" value="CPSASE_1"/>
    <property type="match status" value="2"/>
</dbReference>
<dbReference type="Gene3D" id="3.40.50.20">
    <property type="match status" value="2"/>
</dbReference>
<feature type="binding site" evidence="16">
    <location>
        <position position="843"/>
    </location>
    <ligand>
        <name>Mg(2+)</name>
        <dbReference type="ChEBI" id="CHEBI:18420"/>
        <label>4</label>
    </ligand>
</feature>
<dbReference type="InterPro" id="IPR036897">
    <property type="entry name" value="CarbamoylP_synth_lsu_oligo_sf"/>
</dbReference>
<evidence type="ECO:0000256" key="14">
    <source>
        <dbReference type="ARBA" id="ARBA00047359"/>
    </source>
</evidence>
<dbReference type="Gene3D" id="3.40.50.1380">
    <property type="entry name" value="Methylglyoxal synthase-like domain"/>
    <property type="match status" value="1"/>
</dbReference>
<feature type="binding site" evidence="16">
    <location>
        <position position="759"/>
    </location>
    <ligand>
        <name>ATP</name>
        <dbReference type="ChEBI" id="CHEBI:30616"/>
        <label>2</label>
    </ligand>
</feature>
<dbReference type="PANTHER" id="PTHR11405:SF53">
    <property type="entry name" value="CARBAMOYL-PHOSPHATE SYNTHASE [AMMONIA], MITOCHONDRIAL"/>
    <property type="match status" value="1"/>
</dbReference>
<dbReference type="FunFam" id="3.40.50.20:FF:000001">
    <property type="entry name" value="Carbamoyl-phosphate synthase large chain"/>
    <property type="match status" value="2"/>
</dbReference>
<feature type="binding site" evidence="16">
    <location>
        <position position="827"/>
    </location>
    <ligand>
        <name>ATP</name>
        <dbReference type="ChEBI" id="CHEBI:30616"/>
        <label>2</label>
    </ligand>
</feature>
<dbReference type="SMART" id="SM01096">
    <property type="entry name" value="CPSase_L_D3"/>
    <property type="match status" value="1"/>
</dbReference>
<comment type="pathway">
    <text evidence="16">Pyrimidine metabolism; UMP biosynthesis via de novo pathway; (S)-dihydroorotate from bicarbonate: step 1/3.</text>
</comment>
<feature type="domain" description="ATP-grasp" evidence="17">
    <location>
        <begin position="133"/>
        <end position="327"/>
    </location>
</feature>
<dbReference type="InterPro" id="IPR006275">
    <property type="entry name" value="CPSase_lsu"/>
</dbReference>
<dbReference type="InterPro" id="IPR005479">
    <property type="entry name" value="CPAse_ATP-bd"/>
</dbReference>
<evidence type="ECO:0000256" key="16">
    <source>
        <dbReference type="HAMAP-Rule" id="MF_01210"/>
    </source>
</evidence>
<feature type="binding site" evidence="16">
    <location>
        <position position="298"/>
    </location>
    <ligand>
        <name>Mg(2+)</name>
        <dbReference type="ChEBI" id="CHEBI:18420"/>
        <label>1</label>
    </ligand>
</feature>
<dbReference type="FunFam" id="3.30.470.20:FF:000001">
    <property type="entry name" value="Carbamoyl-phosphate synthase large chain"/>
    <property type="match status" value="1"/>
</dbReference>
<dbReference type="PROSITE" id="PS50975">
    <property type="entry name" value="ATP_GRASP"/>
    <property type="match status" value="2"/>
</dbReference>
<dbReference type="AlphaFoldDB" id="A0A1G9WX66"/>
<evidence type="ECO:0000256" key="3">
    <source>
        <dbReference type="ARBA" id="ARBA00009799"/>
    </source>
</evidence>
<feature type="binding site" evidence="16">
    <location>
        <position position="169"/>
    </location>
    <ligand>
        <name>ATP</name>
        <dbReference type="ChEBI" id="CHEBI:30616"/>
        <label>1</label>
    </ligand>
</feature>
<comment type="caution">
    <text evidence="16">Lacks conserved residue(s) required for the propagation of feature annotation.</text>
</comment>
<dbReference type="InterPro" id="IPR013815">
    <property type="entry name" value="ATP_grasp_subdomain_1"/>
</dbReference>
<evidence type="ECO:0000256" key="9">
    <source>
        <dbReference type="ARBA" id="ARBA00022741"/>
    </source>
</evidence>
<dbReference type="RefSeq" id="WP_074600666.1">
    <property type="nucleotide sequence ID" value="NZ_FNHF01000006.1"/>
</dbReference>
<evidence type="ECO:0000259" key="17">
    <source>
        <dbReference type="PROSITE" id="PS50975"/>
    </source>
</evidence>
<feature type="binding site" evidence="16">
    <location>
        <position position="298"/>
    </location>
    <ligand>
        <name>ATP</name>
        <dbReference type="ChEBI" id="CHEBI:30616"/>
        <label>1</label>
    </ligand>
</feature>
<dbReference type="InterPro" id="IPR016185">
    <property type="entry name" value="PreATP-grasp_dom_sf"/>
</dbReference>
<evidence type="ECO:0000256" key="10">
    <source>
        <dbReference type="ARBA" id="ARBA00022840"/>
    </source>
</evidence>
<dbReference type="GO" id="GO:0004087">
    <property type="term" value="F:carbamoyl-phosphate synthase (ammonia) activity"/>
    <property type="evidence" value="ECO:0007669"/>
    <property type="project" value="UniProtKB-EC"/>
</dbReference>
<feature type="binding site" evidence="16">
    <location>
        <position position="300"/>
    </location>
    <ligand>
        <name>Mg(2+)</name>
        <dbReference type="ChEBI" id="CHEBI:18420"/>
        <label>2</label>
    </ligand>
</feature>
<dbReference type="InterPro" id="IPR011761">
    <property type="entry name" value="ATP-grasp"/>
</dbReference>
<evidence type="ECO:0000313" key="19">
    <source>
        <dbReference type="Proteomes" id="UP000182347"/>
    </source>
</evidence>
<keyword evidence="13" id="KW-0464">Manganese</keyword>
<comment type="cofactor">
    <cofactor evidence="16">
        <name>Mg(2+)</name>
        <dbReference type="ChEBI" id="CHEBI:18420"/>
    </cofactor>
    <cofactor evidence="16">
        <name>Mn(2+)</name>
        <dbReference type="ChEBI" id="CHEBI:29035"/>
    </cofactor>
    <text evidence="16">Binds 4 Mg(2+) or Mn(2+) ions per subunit.</text>
</comment>
<dbReference type="Pfam" id="PF25596">
    <property type="entry name" value="CPSase_L_D1"/>
    <property type="match status" value="2"/>
</dbReference>
<dbReference type="Pfam" id="PF02786">
    <property type="entry name" value="CPSase_L_D2"/>
    <property type="match status" value="2"/>
</dbReference>
<feature type="binding site" evidence="16">
    <location>
        <position position="784"/>
    </location>
    <ligand>
        <name>ATP</name>
        <dbReference type="ChEBI" id="CHEBI:30616"/>
        <label>2</label>
    </ligand>
</feature>
<dbReference type="PANTHER" id="PTHR11405">
    <property type="entry name" value="CARBAMOYLTRANSFERASE FAMILY MEMBER"/>
    <property type="match status" value="1"/>
</dbReference>
<evidence type="ECO:0000256" key="6">
    <source>
        <dbReference type="ARBA" id="ARBA00022605"/>
    </source>
</evidence>
<feature type="binding site" evidence="16">
    <location>
        <position position="841"/>
    </location>
    <ligand>
        <name>Mn(2+)</name>
        <dbReference type="ChEBI" id="CHEBI:29035"/>
        <label>3</label>
    </ligand>
</feature>
<feature type="binding site" evidence="16">
    <location>
        <position position="242"/>
    </location>
    <ligand>
        <name>ATP</name>
        <dbReference type="ChEBI" id="CHEBI:30616"/>
        <label>1</label>
    </ligand>
</feature>
<dbReference type="Gene3D" id="3.30.470.20">
    <property type="entry name" value="ATP-grasp fold, B domain"/>
    <property type="match status" value="2"/>
</dbReference>
<evidence type="ECO:0000256" key="7">
    <source>
        <dbReference type="ARBA" id="ARBA00022723"/>
    </source>
</evidence>
<proteinExistence type="inferred from homology"/>
<dbReference type="GO" id="GO:0006541">
    <property type="term" value="P:glutamine metabolic process"/>
    <property type="evidence" value="ECO:0007669"/>
    <property type="project" value="TreeGrafter"/>
</dbReference>
<dbReference type="GO" id="GO:0046872">
    <property type="term" value="F:metal ion binding"/>
    <property type="evidence" value="ECO:0007669"/>
    <property type="project" value="UniProtKB-KW"/>
</dbReference>
<evidence type="ECO:0000256" key="11">
    <source>
        <dbReference type="ARBA" id="ARBA00022842"/>
    </source>
</evidence>
<feature type="binding site" evidence="16">
    <location>
        <position position="208"/>
    </location>
    <ligand>
        <name>ATP</name>
        <dbReference type="ChEBI" id="CHEBI:30616"/>
        <label>1</label>
    </ligand>
</feature>
<feature type="binding site" evidence="16">
    <location>
        <position position="241"/>
    </location>
    <ligand>
        <name>ATP</name>
        <dbReference type="ChEBI" id="CHEBI:30616"/>
        <label>1</label>
    </ligand>
</feature>
<evidence type="ECO:0000256" key="8">
    <source>
        <dbReference type="ARBA" id="ARBA00022737"/>
    </source>
</evidence>
<dbReference type="HAMAP" id="MF_01210_B">
    <property type="entry name" value="CPSase_L_chain_B"/>
    <property type="match status" value="1"/>
</dbReference>
<feature type="binding site" evidence="16">
    <location>
        <position position="755"/>
    </location>
    <ligand>
        <name>ATP</name>
        <dbReference type="ChEBI" id="CHEBI:30616"/>
        <label>2</label>
    </ligand>
</feature>
<dbReference type="InterPro" id="IPR058047">
    <property type="entry name" value="CPSase_preATP-grasp"/>
</dbReference>
<feature type="binding site" evidence="16">
    <location>
        <position position="827"/>
    </location>
    <ligand>
        <name>Mg(2+)</name>
        <dbReference type="ChEBI" id="CHEBI:18420"/>
        <label>3</label>
    </ligand>
</feature>
<keyword evidence="5 16" id="KW-0436">Ligase</keyword>
<feature type="binding site" evidence="16">
    <location>
        <position position="785"/>
    </location>
    <ligand>
        <name>ATP</name>
        <dbReference type="ChEBI" id="CHEBI:30616"/>
        <label>2</label>
    </ligand>
</feature>
<keyword evidence="6 16" id="KW-0028">Amino-acid biosynthesis</keyword>
<organism evidence="18 19">
    <name type="scientific">Sediminibacillus halophilus</name>
    <dbReference type="NCBI Taxonomy" id="482461"/>
    <lineage>
        <taxon>Bacteria</taxon>
        <taxon>Bacillati</taxon>
        <taxon>Bacillota</taxon>
        <taxon>Bacilli</taxon>
        <taxon>Bacillales</taxon>
        <taxon>Bacillaceae</taxon>
        <taxon>Sediminibacillus</taxon>
    </lineage>
</organism>
<dbReference type="STRING" id="482461.SAMN05216244_3660"/>
<feature type="region of interest" description="Allosteric domain" evidence="16">
    <location>
        <begin position="939"/>
        <end position="1081"/>
    </location>
</feature>
<dbReference type="Gene3D" id="1.10.1030.10">
    <property type="entry name" value="Carbamoyl-phosphate synthetase, large subunit oligomerisation domain"/>
    <property type="match status" value="1"/>
</dbReference>
<feature type="binding site" evidence="16">
    <location>
        <position position="298"/>
    </location>
    <ligand>
        <name>Mg(2+)</name>
        <dbReference type="ChEBI" id="CHEBI:18420"/>
        <label>2</label>
    </ligand>
</feature>
<dbReference type="EMBL" id="FNHF01000006">
    <property type="protein sequence ID" value="SDM89019.1"/>
    <property type="molecule type" value="Genomic_DNA"/>
</dbReference>
<dbReference type="SUPFAM" id="SSF52335">
    <property type="entry name" value="Methylglyoxal synthase-like"/>
    <property type="match status" value="1"/>
</dbReference>
<feature type="binding site" evidence="16">
    <location>
        <position position="129"/>
    </location>
    <ligand>
        <name>ATP</name>
        <dbReference type="ChEBI" id="CHEBI:30616"/>
        <label>1</label>
    </ligand>
</feature>
<feature type="binding site" evidence="16">
    <location>
        <position position="243"/>
    </location>
    <ligand>
        <name>ATP</name>
        <dbReference type="ChEBI" id="CHEBI:30616"/>
        <label>1</label>
    </ligand>
</feature>
<dbReference type="NCBIfam" id="NF009455">
    <property type="entry name" value="PRK12815.1"/>
    <property type="match status" value="1"/>
</dbReference>
<dbReference type="GO" id="GO:0006526">
    <property type="term" value="P:L-arginine biosynthetic process"/>
    <property type="evidence" value="ECO:0007669"/>
    <property type="project" value="UniProtKB-UniRule"/>
</dbReference>
<reference evidence="19" key="1">
    <citation type="submission" date="2016-10" db="EMBL/GenBank/DDBJ databases">
        <authorList>
            <person name="Varghese N."/>
            <person name="Submissions S."/>
        </authorList>
    </citation>
    <scope>NUCLEOTIDE SEQUENCE [LARGE SCALE GENOMIC DNA]</scope>
    <source>
        <strain evidence="19">CGMCC 1.6199</strain>
    </source>
</reference>
<name>A0A1G9WX66_9BACI</name>
<dbReference type="SUPFAM" id="SSF52440">
    <property type="entry name" value="PreATP-grasp domain"/>
    <property type="match status" value="2"/>
</dbReference>
<dbReference type="FunFam" id="3.30.470.20:FF:000026">
    <property type="entry name" value="Carbamoyl-phosphate synthase large chain"/>
    <property type="match status" value="1"/>
</dbReference>
<keyword evidence="7" id="KW-0479">Metal-binding</keyword>
<feature type="binding site" evidence="16">
    <location>
        <position position="210"/>
    </location>
    <ligand>
        <name>ATP</name>
        <dbReference type="ChEBI" id="CHEBI:30616"/>
        <label>1</label>
    </ligand>
</feature>
<dbReference type="UniPathway" id="UPA00068">
    <property type="reaction ID" value="UER00171"/>
</dbReference>
<feature type="binding site" evidence="16">
    <location>
        <position position="841"/>
    </location>
    <ligand>
        <name>Mg(2+)</name>
        <dbReference type="ChEBI" id="CHEBI:18420"/>
        <label>4</label>
    </ligand>
</feature>
<evidence type="ECO:0000313" key="18">
    <source>
        <dbReference type="EMBL" id="SDM89019.1"/>
    </source>
</evidence>
<keyword evidence="10 16" id="KW-0067">ATP-binding</keyword>
<dbReference type="NCBIfam" id="TIGR01369">
    <property type="entry name" value="CPSaseII_lrg"/>
    <property type="match status" value="1"/>
</dbReference>
<comment type="function">
    <text evidence="16">Large subunit of the glutamine-dependent carbamoyl phosphate synthetase (CPSase). CPSase catalyzes the formation of carbamoyl phosphate from the ammonia moiety of glutamine, carbonate, and phosphate donated by ATP, constituting the first step of 2 biosynthetic pathways, one leading to arginine and/or urea and the other to pyrimidine nucleotides. The large subunit (synthetase) binds the substrates ammonia (free or transferred from glutamine from the small subunit), hydrogencarbonate and ATP and carries out an ATP-coupled ligase reaction, activating hydrogencarbonate by forming carboxy phosphate which reacts with ammonia to form carbamoyl phosphate.</text>
</comment>
<feature type="binding site" evidence="16">
    <location>
        <position position="841"/>
    </location>
    <ligand>
        <name>ATP</name>
        <dbReference type="ChEBI" id="CHEBI:30616"/>
        <label>2</label>
    </ligand>
</feature>
<keyword evidence="12 16" id="KW-0665">Pyrimidine biosynthesis</keyword>
<evidence type="ECO:0000256" key="4">
    <source>
        <dbReference type="ARBA" id="ARBA00022571"/>
    </source>
</evidence>
<feature type="binding site" evidence="16">
    <location>
        <position position="753"/>
    </location>
    <ligand>
        <name>ATP</name>
        <dbReference type="ChEBI" id="CHEBI:30616"/>
        <label>2</label>
    </ligand>
</feature>
<feature type="binding site" evidence="16">
    <location>
        <position position="284"/>
    </location>
    <ligand>
        <name>ATP</name>
        <dbReference type="ChEBI" id="CHEBI:30616"/>
        <label>1</label>
    </ligand>
</feature>
<dbReference type="Proteomes" id="UP000182347">
    <property type="component" value="Unassembled WGS sequence"/>
</dbReference>
<dbReference type="FunFam" id="1.10.1030.10:FF:000002">
    <property type="entry name" value="Carbamoyl-phosphate synthase large chain"/>
    <property type="match status" value="1"/>
</dbReference>
<feature type="binding site" evidence="16">
    <location>
        <position position="711"/>
    </location>
    <ligand>
        <name>ATP</name>
        <dbReference type="ChEBI" id="CHEBI:30616"/>
        <label>2</label>
    </ligand>
</feature>
<protein>
    <recommendedName>
        <fullName evidence="16">Carbamoyl phosphate synthase large chain</fullName>
        <ecNumber evidence="16">6.3.4.16</ecNumber>
        <ecNumber evidence="16">6.3.5.5</ecNumber>
    </recommendedName>
    <alternativeName>
        <fullName evidence="16">Carbamoyl phosphate synthetase ammonia chain</fullName>
    </alternativeName>
</protein>
<evidence type="ECO:0000256" key="13">
    <source>
        <dbReference type="ARBA" id="ARBA00023211"/>
    </source>
</evidence>
<feature type="binding site" evidence="16">
    <location>
        <position position="787"/>
    </location>
    <ligand>
        <name>ATP</name>
        <dbReference type="ChEBI" id="CHEBI:30616"/>
        <label>2</label>
    </ligand>
</feature>
<comment type="domain">
    <text evidence="16">The large subunit is composed of 2 ATP-grasp domains that are involved in binding the 2 ATP molecules needed for carbamoyl phosphate synthesis. The N-terminal ATP-grasp domain (referred to as the carboxyphosphate synthetic component) catalyzes the ATP-dependent phosphorylation of hydrogencarbonate to carboxyphosphate and the subsequent nucleophilic attack by ammonia to form a carbamate intermediate. The C-terminal ATP-grasp domain (referred to as the carbamoyl phosphate synthetic component) then catalyzes the phosphorylation of carbamate with the second ATP to form the end product carbamoyl phosphate. The reactive and unstable enzyme intermediates are sequentially channeled from one active site to the next through the interior of the protein over a distance of at least 96 A.</text>
</comment>
<feature type="binding site" evidence="16">
    <location>
        <position position="175"/>
    </location>
    <ligand>
        <name>ATP</name>
        <dbReference type="ChEBI" id="CHEBI:30616"/>
        <label>1</label>
    </ligand>
</feature>
<feature type="binding site" evidence="16">
    <location>
        <position position="298"/>
    </location>
    <ligand>
        <name>Mn(2+)</name>
        <dbReference type="ChEBI" id="CHEBI:29035"/>
        <label>1</label>
    </ligand>
</feature>
<feature type="binding site" evidence="16">
    <location>
        <position position="300"/>
    </location>
    <ligand>
        <name>Mn(2+)</name>
        <dbReference type="ChEBI" id="CHEBI:29035"/>
        <label>2</label>
    </ligand>
</feature>
<evidence type="ECO:0000256" key="2">
    <source>
        <dbReference type="ARBA" id="ARBA00005077"/>
    </source>
</evidence>
<feature type="binding site" evidence="16">
    <location>
        <position position="284"/>
    </location>
    <ligand>
        <name>Mg(2+)</name>
        <dbReference type="ChEBI" id="CHEBI:18420"/>
        <label>1</label>
    </ligand>
</feature>
<feature type="binding site" evidence="16">
    <location>
        <position position="841"/>
    </location>
    <ligand>
        <name>Mn(2+)</name>
        <dbReference type="ChEBI" id="CHEBI:29035"/>
        <label>4</label>
    </ligand>
</feature>
<dbReference type="PRINTS" id="PR00098">
    <property type="entry name" value="CPSASE"/>
</dbReference>
<keyword evidence="4 16" id="KW-0055">Arginine biosynthesis</keyword>
<feature type="binding site" evidence="16">
    <location>
        <position position="284"/>
    </location>
    <ligand>
        <name>Mn(2+)</name>
        <dbReference type="ChEBI" id="CHEBI:29035"/>
        <label>1</label>
    </ligand>
</feature>
<dbReference type="PROSITE" id="PS00867">
    <property type="entry name" value="CPSASE_2"/>
    <property type="match status" value="2"/>
</dbReference>
<dbReference type="InterPro" id="IPR036914">
    <property type="entry name" value="MGS-like_dom_sf"/>
</dbReference>
<accession>A0A1G9WX66</accession>
<feature type="binding site" evidence="16">
    <location>
        <position position="827"/>
    </location>
    <ligand>
        <name>Mn(2+)</name>
        <dbReference type="ChEBI" id="CHEBI:29035"/>
        <label>3</label>
    </ligand>
</feature>
<keyword evidence="8 16" id="KW-0677">Repeat</keyword>
<feature type="binding site" evidence="16">
    <location>
        <position position="843"/>
    </location>
    <ligand>
        <name>Mn(2+)</name>
        <dbReference type="ChEBI" id="CHEBI:29035"/>
        <label>4</label>
    </ligand>
</feature>
<comment type="cofactor">
    <cofactor evidence="1">
        <name>Mn(2+)</name>
        <dbReference type="ChEBI" id="CHEBI:29035"/>
    </cofactor>
</comment>
<dbReference type="SMART" id="SM01209">
    <property type="entry name" value="GARS_A"/>
    <property type="match status" value="1"/>
</dbReference>
<dbReference type="GO" id="GO:0004088">
    <property type="term" value="F:carbamoyl-phosphate synthase (glutamine-hydrolyzing) activity"/>
    <property type="evidence" value="ECO:0007669"/>
    <property type="project" value="UniProtKB-UniRule"/>
</dbReference>
<dbReference type="InterPro" id="IPR005480">
    <property type="entry name" value="CPSase_lsu_oligo"/>
</dbReference>
<comment type="similarity">
    <text evidence="3 16">Belongs to the CarB family.</text>
</comment>
<feature type="domain" description="ATP-grasp" evidence="17">
    <location>
        <begin position="675"/>
        <end position="870"/>
    </location>
</feature>
<dbReference type="NCBIfam" id="NF003671">
    <property type="entry name" value="PRK05294.1"/>
    <property type="match status" value="1"/>
</dbReference>
<evidence type="ECO:0000256" key="5">
    <source>
        <dbReference type="ARBA" id="ARBA00022598"/>
    </source>
</evidence>
<feature type="binding site" evidence="16">
    <location>
        <position position="176"/>
    </location>
    <ligand>
        <name>ATP</name>
        <dbReference type="ChEBI" id="CHEBI:30616"/>
        <label>1</label>
    </ligand>
</feature>
<keyword evidence="11" id="KW-0460">Magnesium</keyword>
<feature type="binding site" evidence="16">
    <location>
        <position position="298"/>
    </location>
    <ligand>
        <name>Mn(2+)</name>
        <dbReference type="ChEBI" id="CHEBI:29035"/>
        <label>2</label>
    </ligand>
</feature>
<dbReference type="InterPro" id="IPR005483">
    <property type="entry name" value="CPSase_dom"/>
</dbReference>
<feature type="region of interest" description="Carboxyphosphate synthetic domain" evidence="16">
    <location>
        <begin position="1"/>
        <end position="401"/>
    </location>
</feature>
<dbReference type="Gene3D" id="3.30.1490.20">
    <property type="entry name" value="ATP-grasp fold, A domain"/>
    <property type="match status" value="1"/>
</dbReference>
<dbReference type="UniPathway" id="UPA00070">
    <property type="reaction ID" value="UER00115"/>
</dbReference>
<keyword evidence="19" id="KW-1185">Reference proteome</keyword>
<comment type="pathway">
    <text evidence="2 16">Amino-acid biosynthesis; L-arginine biosynthesis; carbamoyl phosphate from bicarbonate: step 1/1.</text>
</comment>
<dbReference type="EC" id="6.3.4.16" evidence="16"/>
<comment type="catalytic activity">
    <reaction evidence="14 16">
        <text>hydrogencarbonate + NH4(+) + 2 ATP = carbamoyl phosphate + 2 ADP + phosphate + 2 H(+)</text>
        <dbReference type="Rhea" id="RHEA:18029"/>
        <dbReference type="ChEBI" id="CHEBI:15378"/>
        <dbReference type="ChEBI" id="CHEBI:17544"/>
        <dbReference type="ChEBI" id="CHEBI:28938"/>
        <dbReference type="ChEBI" id="CHEBI:30616"/>
        <dbReference type="ChEBI" id="CHEBI:43474"/>
        <dbReference type="ChEBI" id="CHEBI:58228"/>
        <dbReference type="ChEBI" id="CHEBI:456216"/>
        <dbReference type="EC" id="6.3.4.16"/>
    </reaction>
</comment>
<feature type="binding site" evidence="16">
    <location>
        <position position="786"/>
    </location>
    <ligand>
        <name>ATP</name>
        <dbReference type="ChEBI" id="CHEBI:30616"/>
        <label>2</label>
    </ligand>
</feature>
<dbReference type="GO" id="GO:0044205">
    <property type="term" value="P:'de novo' UMP biosynthetic process"/>
    <property type="evidence" value="ECO:0007669"/>
    <property type="project" value="UniProtKB-UniRule"/>
</dbReference>
<feature type="binding site" evidence="16">
    <location>
        <position position="841"/>
    </location>
    <ligand>
        <name>Mg(2+)</name>
        <dbReference type="ChEBI" id="CHEBI:18420"/>
        <label>3</label>
    </ligand>
</feature>
<dbReference type="SUPFAM" id="SSF48108">
    <property type="entry name" value="Carbamoyl phosphate synthetase, large subunit connection domain"/>
    <property type="match status" value="1"/>
</dbReference>